<dbReference type="AlphaFoldDB" id="A0A200PQS1"/>
<dbReference type="OrthoDB" id="655030at2759"/>
<name>A0A200PQS1_MACCD</name>
<dbReference type="PANTHER" id="PTHR45934:SF28">
    <property type="entry name" value="OS03G0153100 PROTEIN"/>
    <property type="match status" value="1"/>
</dbReference>
<keyword evidence="6" id="KW-1185">Reference proteome</keyword>
<evidence type="ECO:0000313" key="6">
    <source>
        <dbReference type="Proteomes" id="UP000195402"/>
    </source>
</evidence>
<evidence type="ECO:0000313" key="5">
    <source>
        <dbReference type="EMBL" id="OVA00555.1"/>
    </source>
</evidence>
<comment type="caution">
    <text evidence="5">The sequence shown here is derived from an EMBL/GenBank/DDBJ whole genome shotgun (WGS) entry which is preliminary data.</text>
</comment>
<dbReference type="PANTHER" id="PTHR45934">
    <property type="entry name" value="FAD/NAD(P)-BINDING OXIDOREDUCTASE FAMILY PROTEIN"/>
    <property type="match status" value="1"/>
</dbReference>
<dbReference type="GO" id="GO:0071949">
    <property type="term" value="F:FAD binding"/>
    <property type="evidence" value="ECO:0007669"/>
    <property type="project" value="InterPro"/>
</dbReference>
<dbReference type="GO" id="GO:0004497">
    <property type="term" value="F:monooxygenase activity"/>
    <property type="evidence" value="ECO:0007669"/>
    <property type="project" value="UniProtKB-KW"/>
</dbReference>
<keyword evidence="1" id="KW-0560">Oxidoreductase</keyword>
<dbReference type="SUPFAM" id="SSF51905">
    <property type="entry name" value="FAD/NAD(P)-binding domain"/>
    <property type="match status" value="1"/>
</dbReference>
<keyword evidence="2 5" id="KW-0503">Monooxygenase</keyword>
<dbReference type="PRINTS" id="PR00420">
    <property type="entry name" value="RNGMNOXGNASE"/>
</dbReference>
<dbReference type="Gene3D" id="3.50.50.60">
    <property type="entry name" value="FAD/NAD(P)-binding domain"/>
    <property type="match status" value="1"/>
</dbReference>
<evidence type="ECO:0000256" key="1">
    <source>
        <dbReference type="ARBA" id="ARBA00023002"/>
    </source>
</evidence>
<evidence type="ECO:0000256" key="3">
    <source>
        <dbReference type="ARBA" id="ARBA00024018"/>
    </source>
</evidence>
<sequence>MGLRSLVLESSDSLRVTGFAFLTWANGWKALDALGIGDSIRQQHELLQGLVATSTISGLPTAQISFTNAQGKSGEGHEVRSVGRKLLLETLGNELPLGTIRYSSKVVLIEEDGYSKLVHLADGSIIKTKVLIGCDGVNSVVAKWLGLPEPTFIGRATIRGLATYDEDELGHGFGSSFLQLFGNGCRSGFVPCNKKTVHWFFQYNSSIHEKIEEEPTKLKQFVLNNLGKPPKGVISIVEKTGLESIISSPLRTRWPWKVLRGDINKRNVCVAGDALHPMTPDLGQGACSALEDGVVLARCLGQALLMSREQTGSIFDSDKDKDKDEEEEYSRIEEGLDRFAKERSWRSFELITTSYLMGSIQQCSGKVFNIIRDKFLSPYLAGMLLKKAEFDCGKL</sequence>
<accession>A0A200PQS1</accession>
<reference evidence="5 6" key="1">
    <citation type="journal article" date="2017" name="Mol. Plant">
        <title>The Genome of Medicinal Plant Macleaya cordata Provides New Insights into Benzylisoquinoline Alkaloids Metabolism.</title>
        <authorList>
            <person name="Liu X."/>
            <person name="Liu Y."/>
            <person name="Huang P."/>
            <person name="Ma Y."/>
            <person name="Qing Z."/>
            <person name="Tang Q."/>
            <person name="Cao H."/>
            <person name="Cheng P."/>
            <person name="Zheng Y."/>
            <person name="Yuan Z."/>
            <person name="Zhou Y."/>
            <person name="Liu J."/>
            <person name="Tang Z."/>
            <person name="Zhuo Y."/>
            <person name="Zhang Y."/>
            <person name="Yu L."/>
            <person name="Huang J."/>
            <person name="Yang P."/>
            <person name="Peng Q."/>
            <person name="Zhang J."/>
            <person name="Jiang W."/>
            <person name="Zhang Z."/>
            <person name="Lin K."/>
            <person name="Ro D.K."/>
            <person name="Chen X."/>
            <person name="Xiong X."/>
            <person name="Shang Y."/>
            <person name="Huang S."/>
            <person name="Zeng J."/>
        </authorList>
    </citation>
    <scope>NUCLEOTIDE SEQUENCE [LARGE SCALE GENOMIC DNA]</scope>
    <source>
        <strain evidence="6">cv. BLH2017</strain>
        <tissue evidence="5">Root</tissue>
    </source>
</reference>
<dbReference type="FunCoup" id="A0A200PQS1">
    <property type="interactions" value="114"/>
</dbReference>
<dbReference type="Proteomes" id="UP000195402">
    <property type="component" value="Unassembled WGS sequence"/>
</dbReference>
<dbReference type="InterPro" id="IPR036188">
    <property type="entry name" value="FAD/NAD-bd_sf"/>
</dbReference>
<gene>
    <name evidence="5" type="ORF">BVC80_9087g48</name>
</gene>
<proteinExistence type="inferred from homology"/>
<feature type="domain" description="FAD-binding" evidence="4">
    <location>
        <begin position="2"/>
        <end position="304"/>
    </location>
</feature>
<dbReference type="STRING" id="56857.A0A200PQS1"/>
<dbReference type="InParanoid" id="A0A200PQS1"/>
<dbReference type="EMBL" id="MVGT01004291">
    <property type="protein sequence ID" value="OVA00555.1"/>
    <property type="molecule type" value="Genomic_DNA"/>
</dbReference>
<dbReference type="Pfam" id="PF01494">
    <property type="entry name" value="FAD_binding_3"/>
    <property type="match status" value="1"/>
</dbReference>
<evidence type="ECO:0000256" key="2">
    <source>
        <dbReference type="ARBA" id="ARBA00023033"/>
    </source>
</evidence>
<evidence type="ECO:0000259" key="4">
    <source>
        <dbReference type="Pfam" id="PF01494"/>
    </source>
</evidence>
<protein>
    <submittedName>
        <fullName evidence="5">Monooxygenase</fullName>
    </submittedName>
</protein>
<comment type="similarity">
    <text evidence="3">Belongs to the 3-hydroxybenzoate 6-hydroxylase family.</text>
</comment>
<dbReference type="InterPro" id="IPR044560">
    <property type="entry name" value="MOase"/>
</dbReference>
<organism evidence="5 6">
    <name type="scientific">Macleaya cordata</name>
    <name type="common">Five-seeded plume-poppy</name>
    <name type="synonym">Bocconia cordata</name>
    <dbReference type="NCBI Taxonomy" id="56857"/>
    <lineage>
        <taxon>Eukaryota</taxon>
        <taxon>Viridiplantae</taxon>
        <taxon>Streptophyta</taxon>
        <taxon>Embryophyta</taxon>
        <taxon>Tracheophyta</taxon>
        <taxon>Spermatophyta</taxon>
        <taxon>Magnoliopsida</taxon>
        <taxon>Ranunculales</taxon>
        <taxon>Papaveraceae</taxon>
        <taxon>Papaveroideae</taxon>
        <taxon>Macleaya</taxon>
    </lineage>
</organism>
<dbReference type="InterPro" id="IPR002938">
    <property type="entry name" value="FAD-bd"/>
</dbReference>
<dbReference type="OMA" id="QAEWYLV"/>